<feature type="compositionally biased region" description="Basic residues" evidence="1">
    <location>
        <begin position="11"/>
        <end position="20"/>
    </location>
</feature>
<dbReference type="PANTHER" id="PTHR13467">
    <property type="entry name" value="CUE DOMAIN CONTAINING PROTEIN 1"/>
    <property type="match status" value="1"/>
</dbReference>
<evidence type="ECO:0000313" key="3">
    <source>
        <dbReference type="EMBL" id="KAJ8312582.1"/>
    </source>
</evidence>
<gene>
    <name evidence="3" type="ORF">KUTeg_009955</name>
</gene>
<dbReference type="SUPFAM" id="SSF46934">
    <property type="entry name" value="UBA-like"/>
    <property type="match status" value="1"/>
</dbReference>
<feature type="compositionally biased region" description="Polar residues" evidence="1">
    <location>
        <begin position="1"/>
        <end position="10"/>
    </location>
</feature>
<feature type="domain" description="CUE" evidence="2">
    <location>
        <begin position="59"/>
        <end position="102"/>
    </location>
</feature>
<feature type="region of interest" description="Disordered" evidence="1">
    <location>
        <begin position="263"/>
        <end position="313"/>
    </location>
</feature>
<dbReference type="InterPro" id="IPR003892">
    <property type="entry name" value="CUE"/>
</dbReference>
<proteinExistence type="predicted"/>
<feature type="region of interest" description="Disordered" evidence="1">
    <location>
        <begin position="1"/>
        <end position="55"/>
    </location>
</feature>
<sequence>MATADTQPHKPSSRRRRTQAHRPENEFIPNNEANDSPPSTPAPPPPRAALPKRPTKQLDFNQAMSDFKCMFPTMDNDVIEAVLRANDGAVDATIDQLLTMKDCPDMEEKTTEDSPPSYTEAIRTQQQNKSIWTTPISSHSKLPTTMTSSANKNQNKSPSSSISKKSSVKKSSHSSHFFDTDELSLSNTEPKRPLSMTFNPDFTQSTPVKRVYKNWNPPMLGTLPDDFLRLTVTPVKSSSNLLMQNASPARTFSSSMASQSFDDSGIILDKTPRSHSKSEKSSKSSSERRKISRSLTEHSNNEKIRLSRSNTERTPVLHNLAAISHHGSSHSNTRGLTKSLIISSHEFSRDMLDEKMKENERRRRKAVKNVDPEMSQYLEDERLAIMLQNSEFLQELRGNEDFMKTLERVTEGYGDDRQDHLDAFPFSQPAPAAKKDEDAELRRQLKNMGGASRKQFAALAKKFFSRRRKKMSLKQIQKEKLAPSMVNLLDSDEEDFNADTHLHNEQYDQSTTIEPLPLPIQSVPSHKTVQRPMYHPEGIVTYHDNRASDM</sequence>
<evidence type="ECO:0000259" key="2">
    <source>
        <dbReference type="PROSITE" id="PS51140"/>
    </source>
</evidence>
<dbReference type="InterPro" id="IPR040195">
    <property type="entry name" value="CUE_CUED1"/>
</dbReference>
<feature type="region of interest" description="Disordered" evidence="1">
    <location>
        <begin position="125"/>
        <end position="203"/>
    </location>
</feature>
<dbReference type="EMBL" id="JARBDR010000440">
    <property type="protein sequence ID" value="KAJ8312582.1"/>
    <property type="molecule type" value="Genomic_DNA"/>
</dbReference>
<feature type="non-terminal residue" evidence="3">
    <location>
        <position position="550"/>
    </location>
</feature>
<evidence type="ECO:0000256" key="1">
    <source>
        <dbReference type="SAM" id="MobiDB-lite"/>
    </source>
</evidence>
<feature type="compositionally biased region" description="Pro residues" evidence="1">
    <location>
        <begin position="38"/>
        <end position="48"/>
    </location>
</feature>
<feature type="compositionally biased region" description="Polar residues" evidence="1">
    <location>
        <begin position="125"/>
        <end position="147"/>
    </location>
</feature>
<evidence type="ECO:0000313" key="4">
    <source>
        <dbReference type="Proteomes" id="UP001217089"/>
    </source>
</evidence>
<dbReference type="CDD" id="cd14366">
    <property type="entry name" value="CUE_CUED1"/>
    <property type="match status" value="1"/>
</dbReference>
<dbReference type="InterPro" id="IPR040192">
    <property type="entry name" value="CUEDC1"/>
</dbReference>
<keyword evidence="4" id="KW-1185">Reference proteome</keyword>
<accession>A0ABQ9F9P5</accession>
<dbReference type="Pfam" id="PF02845">
    <property type="entry name" value="CUE"/>
    <property type="match status" value="1"/>
</dbReference>
<dbReference type="InterPro" id="IPR009060">
    <property type="entry name" value="UBA-like_sf"/>
</dbReference>
<feature type="compositionally biased region" description="Basic and acidic residues" evidence="1">
    <location>
        <begin position="270"/>
        <end position="305"/>
    </location>
</feature>
<organism evidence="3 4">
    <name type="scientific">Tegillarca granosa</name>
    <name type="common">Malaysian cockle</name>
    <name type="synonym">Anadara granosa</name>
    <dbReference type="NCBI Taxonomy" id="220873"/>
    <lineage>
        <taxon>Eukaryota</taxon>
        <taxon>Metazoa</taxon>
        <taxon>Spiralia</taxon>
        <taxon>Lophotrochozoa</taxon>
        <taxon>Mollusca</taxon>
        <taxon>Bivalvia</taxon>
        <taxon>Autobranchia</taxon>
        <taxon>Pteriomorphia</taxon>
        <taxon>Arcoida</taxon>
        <taxon>Arcoidea</taxon>
        <taxon>Arcidae</taxon>
        <taxon>Tegillarca</taxon>
    </lineage>
</organism>
<comment type="caution">
    <text evidence="3">The sequence shown here is derived from an EMBL/GenBank/DDBJ whole genome shotgun (WGS) entry which is preliminary data.</text>
</comment>
<feature type="compositionally biased region" description="Low complexity" evidence="1">
    <location>
        <begin position="148"/>
        <end position="165"/>
    </location>
</feature>
<feature type="region of interest" description="Disordered" evidence="1">
    <location>
        <begin position="507"/>
        <end position="536"/>
    </location>
</feature>
<dbReference type="Gene3D" id="1.10.8.10">
    <property type="entry name" value="DNA helicase RuvA subunit, C-terminal domain"/>
    <property type="match status" value="1"/>
</dbReference>
<dbReference type="SMART" id="SM00546">
    <property type="entry name" value="CUE"/>
    <property type="match status" value="1"/>
</dbReference>
<dbReference type="Proteomes" id="UP001217089">
    <property type="component" value="Unassembled WGS sequence"/>
</dbReference>
<dbReference type="PANTHER" id="PTHR13467:SF3">
    <property type="entry name" value="CUE DOMAIN-CONTAINING PROTEIN 1"/>
    <property type="match status" value="1"/>
</dbReference>
<name>A0ABQ9F9P5_TEGGR</name>
<protein>
    <recommendedName>
        <fullName evidence="2">CUE domain-containing protein</fullName>
    </recommendedName>
</protein>
<dbReference type="PROSITE" id="PS51140">
    <property type="entry name" value="CUE"/>
    <property type="match status" value="1"/>
</dbReference>
<reference evidence="3 4" key="1">
    <citation type="submission" date="2022-12" db="EMBL/GenBank/DDBJ databases">
        <title>Chromosome-level genome of Tegillarca granosa.</title>
        <authorList>
            <person name="Kim J."/>
        </authorList>
    </citation>
    <scope>NUCLEOTIDE SEQUENCE [LARGE SCALE GENOMIC DNA]</scope>
    <source>
        <strain evidence="3">Teg-2019</strain>
        <tissue evidence="3">Adductor muscle</tissue>
    </source>
</reference>